<sequence>MYAFLHHHFANRANQDQPVLLLWDDLSAHRIESIQLNVVLVPVSPSCTSVCQPADICWNMPLKARPRARWIENLQECQVGIKFKLNPPKRKDVTEWFVAAWEGLSQAVIKSSFSFIFKHTPEEQQNLPKISNFPSLSLRCEWILTQSTRSQAGEVDNP</sequence>
<gene>
    <name evidence="2" type="ORF">P3T76_002008</name>
</gene>
<evidence type="ECO:0000259" key="1">
    <source>
        <dbReference type="Pfam" id="PF03184"/>
    </source>
</evidence>
<evidence type="ECO:0000313" key="2">
    <source>
        <dbReference type="EMBL" id="KAK1946455.1"/>
    </source>
</evidence>
<protein>
    <recommendedName>
        <fullName evidence="1">DDE-1 domain-containing protein</fullName>
    </recommendedName>
</protein>
<proteinExistence type="predicted"/>
<keyword evidence="3" id="KW-1185">Reference proteome</keyword>
<dbReference type="Proteomes" id="UP001259832">
    <property type="component" value="Unassembled WGS sequence"/>
</dbReference>
<dbReference type="InterPro" id="IPR004875">
    <property type="entry name" value="DDE_SF_endonuclease_dom"/>
</dbReference>
<evidence type="ECO:0000313" key="3">
    <source>
        <dbReference type="Proteomes" id="UP001259832"/>
    </source>
</evidence>
<dbReference type="Pfam" id="PF03184">
    <property type="entry name" value="DDE_1"/>
    <property type="match status" value="1"/>
</dbReference>
<organism evidence="2 3">
    <name type="scientific">Phytophthora citrophthora</name>
    <dbReference type="NCBI Taxonomy" id="4793"/>
    <lineage>
        <taxon>Eukaryota</taxon>
        <taxon>Sar</taxon>
        <taxon>Stramenopiles</taxon>
        <taxon>Oomycota</taxon>
        <taxon>Peronosporomycetes</taxon>
        <taxon>Peronosporales</taxon>
        <taxon>Peronosporaceae</taxon>
        <taxon>Phytophthora</taxon>
    </lineage>
</organism>
<dbReference type="AlphaFoldDB" id="A0AAD9GXQ5"/>
<feature type="domain" description="DDE-1" evidence="1">
    <location>
        <begin position="2"/>
        <end position="113"/>
    </location>
</feature>
<comment type="caution">
    <text evidence="2">The sequence shown here is derived from an EMBL/GenBank/DDBJ whole genome shotgun (WGS) entry which is preliminary data.</text>
</comment>
<dbReference type="EMBL" id="JASMQC010000003">
    <property type="protein sequence ID" value="KAK1946455.1"/>
    <property type="molecule type" value="Genomic_DNA"/>
</dbReference>
<name>A0AAD9GXQ5_9STRA</name>
<accession>A0AAD9GXQ5</accession>
<reference evidence="2" key="1">
    <citation type="submission" date="2023-08" db="EMBL/GenBank/DDBJ databases">
        <title>Reference Genome Resource for the Citrus Pathogen Phytophthora citrophthora.</title>
        <authorList>
            <person name="Moller H."/>
            <person name="Coetzee B."/>
            <person name="Rose L.J."/>
            <person name="Van Niekerk J.M."/>
        </authorList>
    </citation>
    <scope>NUCLEOTIDE SEQUENCE</scope>
    <source>
        <strain evidence="2">STE-U-9442</strain>
    </source>
</reference>
<dbReference type="GO" id="GO:0003676">
    <property type="term" value="F:nucleic acid binding"/>
    <property type="evidence" value="ECO:0007669"/>
    <property type="project" value="InterPro"/>
</dbReference>